<gene>
    <name evidence="1" type="ORF">EX30DRAFT_43031</name>
</gene>
<dbReference type="InParanoid" id="A0A4S2MW99"/>
<dbReference type="Proteomes" id="UP000298138">
    <property type="component" value="Unassembled WGS sequence"/>
</dbReference>
<evidence type="ECO:0000313" key="2">
    <source>
        <dbReference type="Proteomes" id="UP000298138"/>
    </source>
</evidence>
<accession>A0A4S2MW99</accession>
<evidence type="ECO:0000313" key="1">
    <source>
        <dbReference type="EMBL" id="TGZ80877.1"/>
    </source>
</evidence>
<reference evidence="1 2" key="1">
    <citation type="submission" date="2019-04" db="EMBL/GenBank/DDBJ databases">
        <title>Comparative genomics and transcriptomics to analyze fruiting body development in filamentous ascomycetes.</title>
        <authorList>
            <consortium name="DOE Joint Genome Institute"/>
            <person name="Lutkenhaus R."/>
            <person name="Traeger S."/>
            <person name="Breuer J."/>
            <person name="Kuo A."/>
            <person name="Lipzen A."/>
            <person name="Pangilinan J."/>
            <person name="Dilworth D."/>
            <person name="Sandor L."/>
            <person name="Poggeler S."/>
            <person name="Barry K."/>
            <person name="Grigoriev I.V."/>
            <person name="Nowrousian M."/>
        </authorList>
    </citation>
    <scope>NUCLEOTIDE SEQUENCE [LARGE SCALE GENOMIC DNA]</scope>
    <source>
        <strain evidence="1 2">CBS 389.68</strain>
    </source>
</reference>
<proteinExistence type="predicted"/>
<organism evidence="1 2">
    <name type="scientific">Ascodesmis nigricans</name>
    <dbReference type="NCBI Taxonomy" id="341454"/>
    <lineage>
        <taxon>Eukaryota</taxon>
        <taxon>Fungi</taxon>
        <taxon>Dikarya</taxon>
        <taxon>Ascomycota</taxon>
        <taxon>Pezizomycotina</taxon>
        <taxon>Pezizomycetes</taxon>
        <taxon>Pezizales</taxon>
        <taxon>Ascodesmidaceae</taxon>
        <taxon>Ascodesmis</taxon>
    </lineage>
</organism>
<name>A0A4S2MW99_9PEZI</name>
<protein>
    <submittedName>
        <fullName evidence="1">Uncharacterized protein</fullName>
    </submittedName>
</protein>
<keyword evidence="2" id="KW-1185">Reference proteome</keyword>
<dbReference type="EMBL" id="ML220122">
    <property type="protein sequence ID" value="TGZ80877.1"/>
    <property type="molecule type" value="Genomic_DNA"/>
</dbReference>
<sequence>MCFLWDNDACPWRRGSDPWRKTTSWRLAYSDSCSDPLVFHVPLPGADELETRTPWETSPPSTPSFQQTIRVSQACPIDPILLAEPPTTPTTPILNRLKSTMSARGVTKNRARARKSVTGQLHAGPRRIHHESRKCSNPCVAGLDTIFGLARLEDTIP</sequence>
<dbReference type="AlphaFoldDB" id="A0A4S2MW99"/>